<proteinExistence type="predicted"/>
<keyword evidence="2" id="KW-1185">Reference proteome</keyword>
<dbReference type="KEGG" id="mgor:H0P51_08070"/>
<accession>A0A7D6E1I4</accession>
<keyword evidence="1" id="KW-0966">Cell projection</keyword>
<gene>
    <name evidence="1" type="ORF">H0P51_08070</name>
</gene>
<evidence type="ECO:0000313" key="2">
    <source>
        <dbReference type="Proteomes" id="UP000510682"/>
    </source>
</evidence>
<keyword evidence="1" id="KW-0282">Flagellum</keyword>
<sequence>MSTDATPADDVIKAAMSIAKDAAEGRLDPADLDAELAEQCRQLVGQVVGEGDPLFALQCQIARGVLAVGGIPADELGEFLALARRRKGRA</sequence>
<keyword evidence="1" id="KW-0969">Cilium</keyword>
<evidence type="ECO:0000313" key="1">
    <source>
        <dbReference type="EMBL" id="QLL08849.1"/>
    </source>
</evidence>
<dbReference type="RefSeq" id="WP_180917434.1">
    <property type="nucleotide sequence ID" value="NZ_CP059165.1"/>
</dbReference>
<reference evidence="1" key="2">
    <citation type="submission" date="2020-07" db="EMBL/GenBank/DDBJ databases">
        <authorList>
            <person name="Yu X."/>
        </authorList>
    </citation>
    <scope>NUCLEOTIDE SEQUENCE [LARGE SCALE GENOMIC DNA]</scope>
    <source>
        <strain evidence="1">24T</strain>
    </source>
</reference>
<reference evidence="1" key="1">
    <citation type="submission" date="2020-07" db="EMBL/GenBank/DDBJ databases">
        <title>Description of Mycobacterium gordonae subsp. intergordonae subsp.nov. and Mycobacterium gordonae subsp. gordonae subsp. nov.</title>
        <authorList>
            <person name="Huang H."/>
        </authorList>
    </citation>
    <scope>NUCLEOTIDE SEQUENCE [LARGE SCALE GENOMIC DNA]</scope>
    <source>
        <strain evidence="1">24T</strain>
    </source>
</reference>
<dbReference type="Proteomes" id="UP000510682">
    <property type="component" value="Chromosome"/>
</dbReference>
<protein>
    <submittedName>
        <fullName evidence="1">Flagellar hook-length control protein</fullName>
    </submittedName>
</protein>
<dbReference type="EMBL" id="CP059165">
    <property type="protein sequence ID" value="QLL08849.1"/>
    <property type="molecule type" value="Genomic_DNA"/>
</dbReference>
<dbReference type="AlphaFoldDB" id="A0A7D6E1I4"/>
<organism evidence="1 2">
    <name type="scientific">Mycobacterium vicinigordonae</name>
    <dbReference type="NCBI Taxonomy" id="1719132"/>
    <lineage>
        <taxon>Bacteria</taxon>
        <taxon>Bacillati</taxon>
        <taxon>Actinomycetota</taxon>
        <taxon>Actinomycetes</taxon>
        <taxon>Mycobacteriales</taxon>
        <taxon>Mycobacteriaceae</taxon>
        <taxon>Mycobacterium</taxon>
    </lineage>
</organism>
<name>A0A7D6E1I4_9MYCO</name>